<protein>
    <submittedName>
        <fullName evidence="2">Uncharacterized protein</fullName>
    </submittedName>
</protein>
<feature type="coiled-coil region" evidence="1">
    <location>
        <begin position="209"/>
        <end position="236"/>
    </location>
</feature>
<dbReference type="AlphaFoldDB" id="A0A6L2NYS1"/>
<accession>A0A6L2NYS1</accession>
<gene>
    <name evidence="2" type="ORF">Tci_062447</name>
</gene>
<evidence type="ECO:0000256" key="1">
    <source>
        <dbReference type="SAM" id="Coils"/>
    </source>
</evidence>
<keyword evidence="1" id="KW-0175">Coiled coil</keyword>
<organism evidence="2">
    <name type="scientific">Tanacetum cinerariifolium</name>
    <name type="common">Dalmatian daisy</name>
    <name type="synonym">Chrysanthemum cinerariifolium</name>
    <dbReference type="NCBI Taxonomy" id="118510"/>
    <lineage>
        <taxon>Eukaryota</taxon>
        <taxon>Viridiplantae</taxon>
        <taxon>Streptophyta</taxon>
        <taxon>Embryophyta</taxon>
        <taxon>Tracheophyta</taxon>
        <taxon>Spermatophyta</taxon>
        <taxon>Magnoliopsida</taxon>
        <taxon>eudicotyledons</taxon>
        <taxon>Gunneridae</taxon>
        <taxon>Pentapetalae</taxon>
        <taxon>asterids</taxon>
        <taxon>campanulids</taxon>
        <taxon>Asterales</taxon>
        <taxon>Asteraceae</taxon>
        <taxon>Asteroideae</taxon>
        <taxon>Anthemideae</taxon>
        <taxon>Anthemidinae</taxon>
        <taxon>Tanacetum</taxon>
    </lineage>
</organism>
<dbReference type="EMBL" id="BKCJ010010193">
    <property type="protein sequence ID" value="GEU90469.1"/>
    <property type="molecule type" value="Genomic_DNA"/>
</dbReference>
<comment type="caution">
    <text evidence="2">The sequence shown here is derived from an EMBL/GenBank/DDBJ whole genome shotgun (WGS) entry which is preliminary data.</text>
</comment>
<proteinExistence type="predicted"/>
<sequence>MSSLADNVLAVGAENRPLMLEKGEYDTWKSRMMLYIEGKEHGQMLLDSILKVDGLEGFDSDYEELQLHATSIPMTENIDAYDSEVDDALTANAIFIAKLSPDGSINEDEVGSSYDSDILSEVPNYETYHENDMFNPFVQELLVSKQLVSVNGTYVDFLSDSNVISDNPYPDNNEKKVAQEMASLTQNNVAILLLTENTQHEVTHCNTVNLESKQINEQLTIELEKYTKQVKVLESKKKNQLVFTFTKKDLDSQMQKLIVGYNHNDEALIRKFLS</sequence>
<name>A0A6L2NYS1_TANCI</name>
<evidence type="ECO:0000313" key="2">
    <source>
        <dbReference type="EMBL" id="GEU90469.1"/>
    </source>
</evidence>
<reference evidence="2" key="1">
    <citation type="journal article" date="2019" name="Sci. Rep.">
        <title>Draft genome of Tanacetum cinerariifolium, the natural source of mosquito coil.</title>
        <authorList>
            <person name="Yamashiro T."/>
            <person name="Shiraishi A."/>
            <person name="Satake H."/>
            <person name="Nakayama K."/>
        </authorList>
    </citation>
    <scope>NUCLEOTIDE SEQUENCE</scope>
</reference>